<dbReference type="Pfam" id="PF18495">
    <property type="entry name" value="VbhA"/>
    <property type="match status" value="1"/>
</dbReference>
<organism evidence="3 4">
    <name type="scientific">Leucobacter ruminantium</name>
    <dbReference type="NCBI Taxonomy" id="1289170"/>
    <lineage>
        <taxon>Bacteria</taxon>
        <taxon>Bacillati</taxon>
        <taxon>Actinomycetota</taxon>
        <taxon>Actinomycetes</taxon>
        <taxon>Micrococcales</taxon>
        <taxon>Microbacteriaceae</taxon>
        <taxon>Leucobacter</taxon>
    </lineage>
</organism>
<dbReference type="InterPro" id="IPR043038">
    <property type="entry name" value="VbhA_sf"/>
</dbReference>
<protein>
    <submittedName>
        <fullName evidence="3">Antitoxin VbhA family protein</fullName>
    </submittedName>
</protein>
<dbReference type="AlphaFoldDB" id="A0A939RYM2"/>
<evidence type="ECO:0000313" key="3">
    <source>
        <dbReference type="EMBL" id="MBO1804594.1"/>
    </source>
</evidence>
<keyword evidence="1" id="KW-1133">Transmembrane helix</keyword>
<feature type="transmembrane region" description="Helical" evidence="1">
    <location>
        <begin position="84"/>
        <end position="107"/>
    </location>
</feature>
<feature type="domain" description="Antitoxin VbhA" evidence="2">
    <location>
        <begin position="17"/>
        <end position="63"/>
    </location>
</feature>
<dbReference type="EMBL" id="JAGDYL010000006">
    <property type="protein sequence ID" value="MBO1804594.1"/>
    <property type="molecule type" value="Genomic_DNA"/>
</dbReference>
<dbReference type="InterPro" id="IPR041535">
    <property type="entry name" value="VbhA"/>
</dbReference>
<keyword evidence="1" id="KW-0472">Membrane</keyword>
<dbReference type="Proteomes" id="UP000664398">
    <property type="component" value="Unassembled WGS sequence"/>
</dbReference>
<name>A0A939RYM2_9MICO</name>
<evidence type="ECO:0000259" key="2">
    <source>
        <dbReference type="Pfam" id="PF18495"/>
    </source>
</evidence>
<sequence length="110" mass="12181">MSDENTPPLSATERERRRRAVRIVRGSHALDGFYPDEEELAEDEEYINGTATLDELIERAKEKYGTHSGPEGQQKSRGRAKTPLLVAGALALACVPGLLAGLVWRLWLAH</sequence>
<gene>
    <name evidence="3" type="ORF">J4H91_04580</name>
</gene>
<dbReference type="RefSeq" id="WP_208045090.1">
    <property type="nucleotide sequence ID" value="NZ_JAGDYL010000006.1"/>
</dbReference>
<evidence type="ECO:0000313" key="4">
    <source>
        <dbReference type="Proteomes" id="UP000664398"/>
    </source>
</evidence>
<dbReference type="InterPro" id="IPR033788">
    <property type="entry name" value="VbhA-like"/>
</dbReference>
<proteinExistence type="predicted"/>
<evidence type="ECO:0000256" key="1">
    <source>
        <dbReference type="SAM" id="Phobius"/>
    </source>
</evidence>
<keyword evidence="1" id="KW-0812">Transmembrane</keyword>
<keyword evidence="4" id="KW-1185">Reference proteome</keyword>
<dbReference type="Gene3D" id="1.10.8.1050">
    <property type="entry name" value="Antitoxin VbhA-like"/>
    <property type="match status" value="1"/>
</dbReference>
<accession>A0A939RYM2</accession>
<dbReference type="CDD" id="cd11586">
    <property type="entry name" value="VbhA_like"/>
    <property type="match status" value="1"/>
</dbReference>
<comment type="caution">
    <text evidence="3">The sequence shown here is derived from an EMBL/GenBank/DDBJ whole genome shotgun (WGS) entry which is preliminary data.</text>
</comment>
<reference evidence="3" key="1">
    <citation type="submission" date="2021-03" db="EMBL/GenBank/DDBJ databases">
        <title>Leucobacter chromiisoli sp. nov., isolated from chromium-containing soil of chemical plant.</title>
        <authorList>
            <person name="Xu Z."/>
        </authorList>
    </citation>
    <scope>NUCLEOTIDE SEQUENCE</scope>
    <source>
        <strain evidence="3">A2</strain>
    </source>
</reference>